<evidence type="ECO:0000313" key="2">
    <source>
        <dbReference type="EMBL" id="AKB60101.1"/>
    </source>
</evidence>
<gene>
    <name evidence="2" type="ORF">MSMAP_0116</name>
</gene>
<accession>A0A0E3LRI9</accession>
<dbReference type="EMBL" id="CP009511">
    <property type="protein sequence ID" value="AKB60101.1"/>
    <property type="molecule type" value="Genomic_DNA"/>
</dbReference>
<name>A0A0E3LRI9_METMZ</name>
<feature type="transmembrane region" description="Helical" evidence="1">
    <location>
        <begin position="6"/>
        <end position="24"/>
    </location>
</feature>
<dbReference type="Proteomes" id="UP000033116">
    <property type="component" value="Chromosome"/>
</dbReference>
<dbReference type="HOGENOM" id="CLU_176737_0_0_2"/>
<keyword evidence="1" id="KW-0472">Membrane</keyword>
<keyword evidence="1" id="KW-0812">Transmembrane</keyword>
<proteinExistence type="predicted"/>
<protein>
    <submittedName>
        <fullName evidence="2">Uncharacterized protein</fullName>
    </submittedName>
</protein>
<sequence length="113" mass="12758">MYLEIAMLAYFVVLFLTIRDIRIFKRTGYISYRKGALKGLAASSLILIGAISIEAKPEIGLLIVLLGLYINRKGVREPVFINAGTLDRFLGKTDYRRANRLRKNGQKAAPDRK</sequence>
<dbReference type="PATRIC" id="fig|1434115.4.peg.133"/>
<evidence type="ECO:0000313" key="3">
    <source>
        <dbReference type="Proteomes" id="UP000033116"/>
    </source>
</evidence>
<evidence type="ECO:0000256" key="1">
    <source>
        <dbReference type="SAM" id="Phobius"/>
    </source>
</evidence>
<keyword evidence="1" id="KW-1133">Transmembrane helix</keyword>
<reference evidence="2 3" key="1">
    <citation type="submission" date="2014-07" db="EMBL/GenBank/DDBJ databases">
        <title>Methanogenic archaea and the global carbon cycle.</title>
        <authorList>
            <person name="Henriksen J.R."/>
            <person name="Luke J."/>
            <person name="Reinhart S."/>
            <person name="Benedict M.N."/>
            <person name="Youngblut N.D."/>
            <person name="Metcalf M.E."/>
            <person name="Whitaker R.J."/>
            <person name="Metcalf W.W."/>
        </authorList>
    </citation>
    <scope>NUCLEOTIDE SEQUENCE [LARGE SCALE GENOMIC DNA]</scope>
    <source>
        <strain evidence="2 3">SarPi</strain>
    </source>
</reference>
<dbReference type="AlphaFoldDB" id="A0A0E3LRI9"/>
<organism evidence="2 3">
    <name type="scientific">Methanosarcina mazei SarPi</name>
    <dbReference type="NCBI Taxonomy" id="1434115"/>
    <lineage>
        <taxon>Archaea</taxon>
        <taxon>Methanobacteriati</taxon>
        <taxon>Methanobacteriota</taxon>
        <taxon>Stenosarchaea group</taxon>
        <taxon>Methanomicrobia</taxon>
        <taxon>Methanosarcinales</taxon>
        <taxon>Methanosarcinaceae</taxon>
        <taxon>Methanosarcina</taxon>
    </lineage>
</organism>